<proteinExistence type="predicted"/>
<dbReference type="Proteomes" id="UP000632766">
    <property type="component" value="Unassembled WGS sequence"/>
</dbReference>
<protein>
    <submittedName>
        <fullName evidence="1">Uncharacterized protein</fullName>
    </submittedName>
</protein>
<keyword evidence="2" id="KW-1185">Reference proteome</keyword>
<evidence type="ECO:0000313" key="2">
    <source>
        <dbReference type="Proteomes" id="UP000632766"/>
    </source>
</evidence>
<reference evidence="1 2" key="1">
    <citation type="journal article" date="2021" name="Int. J. Syst. Evol. Microbiol.">
        <title>Amazonocrinis nigriterrae gen. nov., sp. nov., Atlanticothrix silvestris gen. nov., sp. nov. and Dendronalium phyllosphericum gen. nov., sp. nov., nostocacean cyanobacteria from Brazilian environments.</title>
        <authorList>
            <person name="Alvarenga D.O."/>
            <person name="Andreote A.P.D."/>
            <person name="Branco L.H.Z."/>
            <person name="Delbaje E."/>
            <person name="Cruz R.B."/>
            <person name="Varani A.M."/>
            <person name="Fiore M.F."/>
        </authorList>
    </citation>
    <scope>NUCLEOTIDE SEQUENCE [LARGE SCALE GENOMIC DNA]</scope>
    <source>
        <strain evidence="1 2">CENA67</strain>
    </source>
</reference>
<sequence length="72" mass="8218">MKHRLILKKAEINKNKQKKQCLPVESISLVGINFGMSDRLLKGLTNKKHSTVYSYQSSISNFNQDDLLVEVP</sequence>
<dbReference type="RefSeq" id="WP_198125586.1">
    <property type="nucleotide sequence ID" value="NZ_JAECZC010000029.1"/>
</dbReference>
<comment type="caution">
    <text evidence="1">The sequence shown here is derived from an EMBL/GenBank/DDBJ whole genome shotgun (WGS) entry which is preliminary data.</text>
</comment>
<gene>
    <name evidence="1" type="ORF">I8748_16220</name>
</gene>
<organism evidence="1 2">
    <name type="scientific">Amazonocrinis nigriterrae CENA67</name>
    <dbReference type="NCBI Taxonomy" id="2794033"/>
    <lineage>
        <taxon>Bacteria</taxon>
        <taxon>Bacillati</taxon>
        <taxon>Cyanobacteriota</taxon>
        <taxon>Cyanophyceae</taxon>
        <taxon>Nostocales</taxon>
        <taxon>Nostocaceae</taxon>
        <taxon>Amazonocrinis</taxon>
        <taxon>Amazonocrinis nigriterrae</taxon>
    </lineage>
</organism>
<accession>A0A8J7HU14</accession>
<dbReference type="EMBL" id="JAECZC010000029">
    <property type="protein sequence ID" value="MBH8563718.1"/>
    <property type="molecule type" value="Genomic_DNA"/>
</dbReference>
<evidence type="ECO:0000313" key="1">
    <source>
        <dbReference type="EMBL" id="MBH8563718.1"/>
    </source>
</evidence>
<dbReference type="AlphaFoldDB" id="A0A8J7HU14"/>
<name>A0A8J7HU14_9NOST</name>